<accession>A0A5C8HQJ0</accession>
<gene>
    <name evidence="1" type="ORF">FVP60_01915</name>
</gene>
<protein>
    <submittedName>
        <fullName evidence="1">OsmC family protein</fullName>
    </submittedName>
</protein>
<organism evidence="1 2">
    <name type="scientific">Microbacterium mitrae</name>
    <dbReference type="NCBI Taxonomy" id="664640"/>
    <lineage>
        <taxon>Bacteria</taxon>
        <taxon>Bacillati</taxon>
        <taxon>Actinomycetota</taxon>
        <taxon>Actinomycetes</taxon>
        <taxon>Micrococcales</taxon>
        <taxon>Microbacteriaceae</taxon>
        <taxon>Microbacterium</taxon>
    </lineage>
</organism>
<dbReference type="EMBL" id="VRSW01000001">
    <property type="protein sequence ID" value="TXK05767.1"/>
    <property type="molecule type" value="Genomic_DNA"/>
</dbReference>
<proteinExistence type="predicted"/>
<keyword evidence="2" id="KW-1185">Reference proteome</keyword>
<dbReference type="OrthoDB" id="9811389at2"/>
<dbReference type="Proteomes" id="UP000321196">
    <property type="component" value="Unassembled WGS sequence"/>
</dbReference>
<dbReference type="Gene3D" id="3.30.300.20">
    <property type="match status" value="1"/>
</dbReference>
<comment type="caution">
    <text evidence="1">The sequence shown here is derived from an EMBL/GenBank/DDBJ whole genome shotgun (WGS) entry which is preliminary data.</text>
</comment>
<dbReference type="Pfam" id="PF02566">
    <property type="entry name" value="OsmC"/>
    <property type="match status" value="1"/>
</dbReference>
<sequence>MRPPSRSPHLGMTRPSVAHSCWPMIDSQEDDDMTLESRTLANHLVQKGAAMHAAATARPAAADWDESIEAVCVADDNTGVRKLTIRDFHFVGDGGADIGGWDLGPTSPEYLLGVISTCLTHTMLCLAAWRGLSLDRVEVRVTADNNDARFFGIETNTPPPPHNIRIHVDLESSAMSDQERADFILEAEATCPIVQALRQPTAVTVDF</sequence>
<evidence type="ECO:0000313" key="2">
    <source>
        <dbReference type="Proteomes" id="UP000321196"/>
    </source>
</evidence>
<name>A0A5C8HQJ0_9MICO</name>
<dbReference type="InterPro" id="IPR052924">
    <property type="entry name" value="OsmC/Ohr_hydroprdx_reductase"/>
</dbReference>
<dbReference type="AlphaFoldDB" id="A0A5C8HQJ0"/>
<dbReference type="InterPro" id="IPR036102">
    <property type="entry name" value="OsmC/Ohrsf"/>
</dbReference>
<dbReference type="InterPro" id="IPR003718">
    <property type="entry name" value="OsmC/Ohr_fam"/>
</dbReference>
<dbReference type="PANTHER" id="PTHR35368">
    <property type="entry name" value="HYDROPEROXIDE REDUCTASE"/>
    <property type="match status" value="1"/>
</dbReference>
<dbReference type="InterPro" id="IPR015946">
    <property type="entry name" value="KH_dom-like_a/b"/>
</dbReference>
<dbReference type="PANTHER" id="PTHR35368:SF1">
    <property type="entry name" value="HYDROPEROXIDE REDUCTASE"/>
    <property type="match status" value="1"/>
</dbReference>
<dbReference type="SUPFAM" id="SSF82784">
    <property type="entry name" value="OsmC-like"/>
    <property type="match status" value="1"/>
</dbReference>
<evidence type="ECO:0000313" key="1">
    <source>
        <dbReference type="EMBL" id="TXK05767.1"/>
    </source>
</evidence>
<reference evidence="1 2" key="1">
    <citation type="submission" date="2019-08" db="EMBL/GenBank/DDBJ databases">
        <authorList>
            <person name="Dong K."/>
        </authorList>
    </citation>
    <scope>NUCLEOTIDE SEQUENCE [LARGE SCALE GENOMIC DNA]</scope>
    <source>
        <strain evidence="1 2">M4-8</strain>
    </source>
</reference>